<name>A0A401S4T9_CHIPU</name>
<accession>A0A401S4T9</accession>
<evidence type="ECO:0000313" key="2">
    <source>
        <dbReference type="EMBL" id="GCC25413.1"/>
    </source>
</evidence>
<proteinExistence type="predicted"/>
<feature type="compositionally biased region" description="Polar residues" evidence="1">
    <location>
        <begin position="77"/>
        <end position="87"/>
    </location>
</feature>
<dbReference type="Proteomes" id="UP000287033">
    <property type="component" value="Unassembled WGS sequence"/>
</dbReference>
<sequence length="144" mass="16321">MEAQIGVLVKGSDRWAIGSLAHRITGSSDRWLIRSLGHRITGSSDRWLIGSLAHRIAGPSDRWAIGSLGHHPWTKPNGKTSENQARSTQRRSRFKLDSCQDRKLGQPLQQRPHCRPRPTRHERLPEAKATQGKPMAEAFTYERK</sequence>
<evidence type="ECO:0000256" key="1">
    <source>
        <dbReference type="SAM" id="MobiDB-lite"/>
    </source>
</evidence>
<feature type="compositionally biased region" description="Basic and acidic residues" evidence="1">
    <location>
        <begin position="94"/>
        <end position="104"/>
    </location>
</feature>
<feature type="region of interest" description="Disordered" evidence="1">
    <location>
        <begin position="66"/>
        <end position="144"/>
    </location>
</feature>
<protein>
    <submittedName>
        <fullName evidence="2">Uncharacterized protein</fullName>
    </submittedName>
</protein>
<dbReference type="AlphaFoldDB" id="A0A401S4T9"/>
<evidence type="ECO:0000313" key="3">
    <source>
        <dbReference type="Proteomes" id="UP000287033"/>
    </source>
</evidence>
<reference evidence="2 3" key="1">
    <citation type="journal article" date="2018" name="Nat. Ecol. Evol.">
        <title>Shark genomes provide insights into elasmobranch evolution and the origin of vertebrates.</title>
        <authorList>
            <person name="Hara Y"/>
            <person name="Yamaguchi K"/>
            <person name="Onimaru K"/>
            <person name="Kadota M"/>
            <person name="Koyanagi M"/>
            <person name="Keeley SD"/>
            <person name="Tatsumi K"/>
            <person name="Tanaka K"/>
            <person name="Motone F"/>
            <person name="Kageyama Y"/>
            <person name="Nozu R"/>
            <person name="Adachi N"/>
            <person name="Nishimura O"/>
            <person name="Nakagawa R"/>
            <person name="Tanegashima C"/>
            <person name="Kiyatake I"/>
            <person name="Matsumoto R"/>
            <person name="Murakumo K"/>
            <person name="Nishida K"/>
            <person name="Terakita A"/>
            <person name="Kuratani S"/>
            <person name="Sato K"/>
            <person name="Hyodo S Kuraku.S."/>
        </authorList>
    </citation>
    <scope>NUCLEOTIDE SEQUENCE [LARGE SCALE GENOMIC DNA]</scope>
</reference>
<keyword evidence="3" id="KW-1185">Reference proteome</keyword>
<gene>
    <name evidence="2" type="ORF">chiPu_0003823</name>
</gene>
<comment type="caution">
    <text evidence="2">The sequence shown here is derived from an EMBL/GenBank/DDBJ whole genome shotgun (WGS) entry which is preliminary data.</text>
</comment>
<organism evidence="2 3">
    <name type="scientific">Chiloscyllium punctatum</name>
    <name type="common">Brownbanded bambooshark</name>
    <name type="synonym">Hemiscyllium punctatum</name>
    <dbReference type="NCBI Taxonomy" id="137246"/>
    <lineage>
        <taxon>Eukaryota</taxon>
        <taxon>Metazoa</taxon>
        <taxon>Chordata</taxon>
        <taxon>Craniata</taxon>
        <taxon>Vertebrata</taxon>
        <taxon>Chondrichthyes</taxon>
        <taxon>Elasmobranchii</taxon>
        <taxon>Galeomorphii</taxon>
        <taxon>Galeoidea</taxon>
        <taxon>Orectolobiformes</taxon>
        <taxon>Hemiscylliidae</taxon>
        <taxon>Chiloscyllium</taxon>
    </lineage>
</organism>
<dbReference type="EMBL" id="BEZZ01000085">
    <property type="protein sequence ID" value="GCC25413.1"/>
    <property type="molecule type" value="Genomic_DNA"/>
</dbReference>